<accession>A0AAU7EJQ8</accession>
<sequence>MKKVFGFQISINGKEICRAGFENENSIVTCILDSIRREKDSSEKLNILVSGLNSDTHQHADWFRNKLEEGDKISIEIISNNFDSPISIGKAYSKKDILTQKLKSYHKLKEELKDYLEE</sequence>
<dbReference type="AlphaFoldDB" id="A0AAU7EJQ8"/>
<name>A0AAU7EJQ8_9FLAO</name>
<dbReference type="KEGG" id="mlil:QLS71_004325"/>
<gene>
    <name evidence="1" type="ORF">QLS71_004325</name>
</gene>
<evidence type="ECO:0000313" key="2">
    <source>
        <dbReference type="Proteomes" id="UP001224325"/>
    </source>
</evidence>
<evidence type="ECO:0000313" key="1">
    <source>
        <dbReference type="EMBL" id="XBL15247.1"/>
    </source>
</evidence>
<dbReference type="Proteomes" id="UP001224325">
    <property type="component" value="Chromosome"/>
</dbReference>
<reference evidence="1" key="1">
    <citation type="submission" date="2024-04" db="EMBL/GenBank/DDBJ databases">
        <title>Mariniflexile litorale, isolated from the shallow sediments of the Sea of Japan.</title>
        <authorList>
            <person name="Romanenko L."/>
            <person name="Isaeva M."/>
        </authorList>
    </citation>
    <scope>NUCLEOTIDE SEQUENCE [LARGE SCALE GENOMIC DNA]</scope>
    <source>
        <strain evidence="1">KMM 9835</strain>
    </source>
</reference>
<proteinExistence type="predicted"/>
<dbReference type="RefSeq" id="WP_308990689.1">
    <property type="nucleotide sequence ID" value="NZ_CP155618.1"/>
</dbReference>
<protein>
    <submittedName>
        <fullName evidence="1">Uncharacterized protein</fullName>
    </submittedName>
</protein>
<keyword evidence="2" id="KW-1185">Reference proteome</keyword>
<organism evidence="1 2">
    <name type="scientific">Mariniflexile litorale</name>
    <dbReference type="NCBI Taxonomy" id="3045158"/>
    <lineage>
        <taxon>Bacteria</taxon>
        <taxon>Pseudomonadati</taxon>
        <taxon>Bacteroidota</taxon>
        <taxon>Flavobacteriia</taxon>
        <taxon>Flavobacteriales</taxon>
        <taxon>Flavobacteriaceae</taxon>
        <taxon>Mariniflexile</taxon>
    </lineage>
</organism>
<dbReference type="EMBL" id="CP155618">
    <property type="protein sequence ID" value="XBL15247.1"/>
    <property type="molecule type" value="Genomic_DNA"/>
</dbReference>